<dbReference type="EMBL" id="JACKTY010000032">
    <property type="protein sequence ID" value="MCV7228299.1"/>
    <property type="molecule type" value="Genomic_DNA"/>
</dbReference>
<dbReference type="Proteomes" id="UP001526201">
    <property type="component" value="Unassembled WGS sequence"/>
</dbReference>
<evidence type="ECO:0000313" key="3">
    <source>
        <dbReference type="Proteomes" id="UP001526201"/>
    </source>
</evidence>
<keyword evidence="3" id="KW-1185">Reference proteome</keyword>
<dbReference type="InterPro" id="IPR045760">
    <property type="entry name" value="DAP_DH_C"/>
</dbReference>
<sequence>MPYRVVQWATGAVGREALRGILDHPDLELVGVKAYSENKKGVDAGVLVDRPHTGITATTDIDQLLTNTVDCVLYTPRTPSVDDVCRILSSGANVVTTAFAFHPASTEPADRDRLLAACRTGGSSLHGTGLNPGNLGAVLPLAMAGMCRDISAVTIQERADWSMYDSVDITFGQMMFGADPADVTAEVPSLAYTSDLFRQQVWLLGESLGADLDEVTTELEIVPASVDRDVFGTTLKAGTVAGQRWRWTGRRAGQAVIQVETLWTVGERQPKHWPTPQHGWTITIEGTPSIQAHVVTLASFVRDVPLSDHVQAASVATAMQAVNAVPAVCQAAPGFVTMADIPFVWNRAAAGSPHL</sequence>
<organism evidence="2 3">
    <name type="scientific">Mycolicibacterium komossense</name>
    <dbReference type="NCBI Taxonomy" id="1779"/>
    <lineage>
        <taxon>Bacteria</taxon>
        <taxon>Bacillati</taxon>
        <taxon>Actinomycetota</taxon>
        <taxon>Actinomycetes</taxon>
        <taxon>Mycobacteriales</taxon>
        <taxon>Mycobacteriaceae</taxon>
        <taxon>Mycolicibacterium</taxon>
    </lineage>
</organism>
<reference evidence="2 3" key="1">
    <citation type="journal article" date="2022" name="BMC Genomics">
        <title>Comparative genome analysis of mycobacteria focusing on tRNA and non-coding RNA.</title>
        <authorList>
            <person name="Behra P.R.K."/>
            <person name="Pettersson B.M.F."/>
            <person name="Ramesh M."/>
            <person name="Das S."/>
            <person name="Dasgupta S."/>
            <person name="Kirsebom L.A."/>
        </authorList>
    </citation>
    <scope>NUCLEOTIDE SEQUENCE [LARGE SCALE GENOMIC DNA]</scope>
    <source>
        <strain evidence="2 3">DSM 44078</strain>
    </source>
</reference>
<evidence type="ECO:0000313" key="2">
    <source>
        <dbReference type="EMBL" id="MCV7228299.1"/>
    </source>
</evidence>
<name>A0ABT3CFK7_9MYCO</name>
<dbReference type="Gene3D" id="3.40.50.720">
    <property type="entry name" value="NAD(P)-binding Rossmann-like Domain"/>
    <property type="match status" value="1"/>
</dbReference>
<dbReference type="CDD" id="cd24146">
    <property type="entry name" value="nat-AmDH_N_like"/>
    <property type="match status" value="1"/>
</dbReference>
<gene>
    <name evidence="2" type="ORF">H7J73_20000</name>
</gene>
<dbReference type="Pfam" id="PF19328">
    <property type="entry name" value="DAP_DH_C"/>
    <property type="match status" value="1"/>
</dbReference>
<dbReference type="SUPFAM" id="SSF51735">
    <property type="entry name" value="NAD(P)-binding Rossmann-fold domains"/>
    <property type="match status" value="1"/>
</dbReference>
<dbReference type="RefSeq" id="WP_264069416.1">
    <property type="nucleotide sequence ID" value="NZ_JACKTY010000032.1"/>
</dbReference>
<comment type="caution">
    <text evidence="2">The sequence shown here is derived from an EMBL/GenBank/DDBJ whole genome shotgun (WGS) entry which is preliminary data.</text>
</comment>
<protein>
    <submittedName>
        <fullName evidence="2">Dihydrodipicolinate reductase</fullName>
    </submittedName>
</protein>
<evidence type="ECO:0000259" key="1">
    <source>
        <dbReference type="Pfam" id="PF19328"/>
    </source>
</evidence>
<accession>A0ABT3CFK7</accession>
<feature type="domain" description="2,4-diaminopentanoate dehydrogenase C-terminal" evidence="1">
    <location>
        <begin position="142"/>
        <end position="343"/>
    </location>
</feature>
<dbReference type="InterPro" id="IPR036291">
    <property type="entry name" value="NAD(P)-bd_dom_sf"/>
</dbReference>
<proteinExistence type="predicted"/>